<evidence type="ECO:0000313" key="11">
    <source>
        <dbReference type="WBParaSite" id="MCU_010467-RA"/>
    </source>
</evidence>
<sequence>MAIYSNVSMDVMQYLKDWKPLEMFLVLYKRGDRFSRLSAWVSQIPLVVAFSVSCLMFIRRDMHTICYAIGMLINELICRNIKDFIQGSRPPTHPKSLVESHGMPSNHAQFMFFMLTYFTLFVYFRLSPRHYPSYIRYFFVIFLASVSIVTCFTRIHLEYHYFGQISVGALLGAILGSTWFYIVHVLLTPHFPWIVESKIGRALMLQDFTHIPNVFTFEYNAARSHRTRSRRKAGCSD</sequence>
<dbReference type="Pfam" id="PF01569">
    <property type="entry name" value="PAP2"/>
    <property type="match status" value="1"/>
</dbReference>
<dbReference type="InterPro" id="IPR039667">
    <property type="entry name" value="Dolichyldiphosphatase_PAP2"/>
</dbReference>
<dbReference type="UniPathway" id="UPA00378"/>
<evidence type="ECO:0000256" key="1">
    <source>
        <dbReference type="ARBA" id="ARBA00004141"/>
    </source>
</evidence>
<dbReference type="InterPro" id="IPR000326">
    <property type="entry name" value="PAP2/HPO"/>
</dbReference>
<dbReference type="GO" id="GO:0008610">
    <property type="term" value="P:lipid biosynthetic process"/>
    <property type="evidence" value="ECO:0007669"/>
    <property type="project" value="TreeGrafter"/>
</dbReference>
<dbReference type="WBParaSite" id="MCU_010467-RA">
    <property type="protein sequence ID" value="MCU_010467-RA"/>
    <property type="gene ID" value="MCU_010467"/>
</dbReference>
<evidence type="ECO:0000256" key="7">
    <source>
        <dbReference type="ARBA" id="ARBA00024907"/>
    </source>
</evidence>
<dbReference type="EC" id="3.6.1.43" evidence="9"/>
<dbReference type="CDD" id="cd03382">
    <property type="entry name" value="PAP2_dolichyldiphosphatase"/>
    <property type="match status" value="1"/>
</dbReference>
<dbReference type="InterPro" id="IPR036938">
    <property type="entry name" value="PAP2/HPO_sf"/>
</dbReference>
<dbReference type="AlphaFoldDB" id="A0A5K3FTN0"/>
<feature type="transmembrane region" description="Helical" evidence="9">
    <location>
        <begin position="161"/>
        <end position="182"/>
    </location>
</feature>
<keyword evidence="9" id="KW-0256">Endoplasmic reticulum</keyword>
<feature type="transmembrane region" description="Helical" evidence="9">
    <location>
        <begin position="107"/>
        <end position="124"/>
    </location>
</feature>
<keyword evidence="4 9" id="KW-0378">Hydrolase</keyword>
<dbReference type="SMART" id="SM00014">
    <property type="entry name" value="acidPPc"/>
    <property type="match status" value="1"/>
</dbReference>
<evidence type="ECO:0000256" key="9">
    <source>
        <dbReference type="RuleBase" id="RU367078"/>
    </source>
</evidence>
<feature type="domain" description="Phosphatidic acid phosphatase type 2/haloperoxidase" evidence="10">
    <location>
        <begin position="64"/>
        <end position="180"/>
    </location>
</feature>
<keyword evidence="5 9" id="KW-1133">Transmembrane helix</keyword>
<dbReference type="GO" id="GO:0006487">
    <property type="term" value="P:protein N-linked glycosylation"/>
    <property type="evidence" value="ECO:0007669"/>
    <property type="project" value="UniProtKB-UniRule"/>
</dbReference>
<evidence type="ECO:0000256" key="6">
    <source>
        <dbReference type="ARBA" id="ARBA00023136"/>
    </source>
</evidence>
<comment type="function">
    <text evidence="7 9">Required for efficient N-glycosylation. Necessary for maintaining optimal levels of dolichol-linked oligosaccharides. Hydrolyzes dolichyl pyrophosphate at a very high rate and dolichyl monophosphate at a much lower rate. Does not act on phosphatidate.</text>
</comment>
<comment type="catalytic activity">
    <reaction evidence="8 9">
        <text>a di-trans,poly-cis-dolichyl diphosphate + H2O = a di-trans,poly-cis-dolichyl phosphate + phosphate + H(+)</text>
        <dbReference type="Rhea" id="RHEA:14385"/>
        <dbReference type="Rhea" id="RHEA-COMP:19498"/>
        <dbReference type="Rhea" id="RHEA-COMP:19506"/>
        <dbReference type="ChEBI" id="CHEBI:15377"/>
        <dbReference type="ChEBI" id="CHEBI:15378"/>
        <dbReference type="ChEBI" id="CHEBI:43474"/>
        <dbReference type="ChEBI" id="CHEBI:57497"/>
        <dbReference type="ChEBI" id="CHEBI:57683"/>
        <dbReference type="EC" id="3.6.1.43"/>
    </reaction>
</comment>
<evidence type="ECO:0000256" key="3">
    <source>
        <dbReference type="ARBA" id="ARBA00022692"/>
    </source>
</evidence>
<organism evidence="11">
    <name type="scientific">Mesocestoides corti</name>
    <name type="common">Flatworm</name>
    <dbReference type="NCBI Taxonomy" id="53468"/>
    <lineage>
        <taxon>Eukaryota</taxon>
        <taxon>Metazoa</taxon>
        <taxon>Spiralia</taxon>
        <taxon>Lophotrochozoa</taxon>
        <taxon>Platyhelminthes</taxon>
        <taxon>Cestoda</taxon>
        <taxon>Eucestoda</taxon>
        <taxon>Cyclophyllidea</taxon>
        <taxon>Mesocestoididae</taxon>
        <taxon>Mesocestoides</taxon>
    </lineage>
</organism>
<evidence type="ECO:0000256" key="4">
    <source>
        <dbReference type="ARBA" id="ARBA00022801"/>
    </source>
</evidence>
<evidence type="ECO:0000259" key="10">
    <source>
        <dbReference type="SMART" id="SM00014"/>
    </source>
</evidence>
<dbReference type="GO" id="GO:0047874">
    <property type="term" value="F:dolichyldiphosphatase activity"/>
    <property type="evidence" value="ECO:0007669"/>
    <property type="project" value="UniProtKB-UniRule"/>
</dbReference>
<keyword evidence="3 9" id="KW-0812">Transmembrane</keyword>
<feature type="transmembrane region" description="Helical" evidence="9">
    <location>
        <begin position="136"/>
        <end position="155"/>
    </location>
</feature>
<evidence type="ECO:0000256" key="2">
    <source>
        <dbReference type="ARBA" id="ARBA00005518"/>
    </source>
</evidence>
<reference evidence="11" key="1">
    <citation type="submission" date="2019-11" db="UniProtKB">
        <authorList>
            <consortium name="WormBaseParasite"/>
        </authorList>
    </citation>
    <scope>IDENTIFICATION</scope>
</reference>
<dbReference type="GO" id="GO:0005789">
    <property type="term" value="C:endoplasmic reticulum membrane"/>
    <property type="evidence" value="ECO:0007669"/>
    <property type="project" value="UniProtKB-SubCell"/>
</dbReference>
<dbReference type="SUPFAM" id="SSF48317">
    <property type="entry name" value="Acid phosphatase/Vanadium-dependent haloperoxidase"/>
    <property type="match status" value="1"/>
</dbReference>
<dbReference type="PANTHER" id="PTHR11247">
    <property type="entry name" value="PALMITOYL-PROTEIN THIOESTERASE/DOLICHYLDIPHOSPHATASE 1"/>
    <property type="match status" value="1"/>
</dbReference>
<evidence type="ECO:0000256" key="8">
    <source>
        <dbReference type="ARBA" id="ARBA00047349"/>
    </source>
</evidence>
<dbReference type="Gene3D" id="1.20.144.10">
    <property type="entry name" value="Phosphatidic acid phosphatase type 2/haloperoxidase"/>
    <property type="match status" value="1"/>
</dbReference>
<keyword evidence="6 9" id="KW-0472">Membrane</keyword>
<comment type="subcellular location">
    <subcellularLocation>
        <location evidence="9">Endoplasmic reticulum membrane</location>
        <topology evidence="9">Multi-pass membrane protein</topology>
    </subcellularLocation>
    <subcellularLocation>
        <location evidence="1">Membrane</location>
        <topology evidence="1">Multi-pass membrane protein</topology>
    </subcellularLocation>
</comment>
<evidence type="ECO:0000256" key="5">
    <source>
        <dbReference type="ARBA" id="ARBA00022989"/>
    </source>
</evidence>
<proteinExistence type="inferred from homology"/>
<name>A0A5K3FTN0_MESCO</name>
<comment type="pathway">
    <text evidence="9">Protein modification; protein glycosylation.</text>
</comment>
<feature type="transmembrane region" description="Helical" evidence="9">
    <location>
        <begin position="37"/>
        <end position="58"/>
    </location>
</feature>
<accession>A0A5K3FTN0</accession>
<comment type="similarity">
    <text evidence="2 9">Belongs to the dolichyldiphosphatase family.</text>
</comment>
<dbReference type="PANTHER" id="PTHR11247:SF1">
    <property type="entry name" value="DOLICHYLDIPHOSPHATASE 1"/>
    <property type="match status" value="1"/>
</dbReference>
<protein>
    <recommendedName>
        <fullName evidence="9">Dolichyldiphosphatase</fullName>
        <ecNumber evidence="9">3.6.1.43</ecNumber>
    </recommendedName>
</protein>